<organism evidence="2 3">
    <name type="scientific">Adhaeribacter arboris</name>
    <dbReference type="NCBI Taxonomy" id="2072846"/>
    <lineage>
        <taxon>Bacteria</taxon>
        <taxon>Pseudomonadati</taxon>
        <taxon>Bacteroidota</taxon>
        <taxon>Cytophagia</taxon>
        <taxon>Cytophagales</taxon>
        <taxon>Hymenobacteraceae</taxon>
        <taxon>Adhaeribacter</taxon>
    </lineage>
</organism>
<feature type="compositionally biased region" description="Basic residues" evidence="1">
    <location>
        <begin position="1"/>
        <end position="11"/>
    </location>
</feature>
<name>A0A2T2YFD1_9BACT</name>
<comment type="caution">
    <text evidence="2">The sequence shown here is derived from an EMBL/GenBank/DDBJ whole genome shotgun (WGS) entry which is preliminary data.</text>
</comment>
<dbReference type="AlphaFoldDB" id="A0A2T2YFD1"/>
<protein>
    <submittedName>
        <fullName evidence="2">Uncharacterized protein</fullName>
    </submittedName>
</protein>
<accession>A0A2T2YFD1</accession>
<gene>
    <name evidence="2" type="ORF">AHMF7605_12000</name>
</gene>
<evidence type="ECO:0000313" key="3">
    <source>
        <dbReference type="Proteomes" id="UP000240357"/>
    </source>
</evidence>
<reference evidence="2 3" key="1">
    <citation type="submission" date="2018-03" db="EMBL/GenBank/DDBJ databases">
        <title>Adhaeribacter sp. HMF7605 Genome sequencing and assembly.</title>
        <authorList>
            <person name="Kang H."/>
            <person name="Kang J."/>
            <person name="Cha I."/>
            <person name="Kim H."/>
            <person name="Joh K."/>
        </authorList>
    </citation>
    <scope>NUCLEOTIDE SEQUENCE [LARGE SCALE GENOMIC DNA]</scope>
    <source>
        <strain evidence="2 3">HMF7605</strain>
    </source>
</reference>
<feature type="region of interest" description="Disordered" evidence="1">
    <location>
        <begin position="1"/>
        <end position="25"/>
    </location>
</feature>
<evidence type="ECO:0000256" key="1">
    <source>
        <dbReference type="SAM" id="MobiDB-lite"/>
    </source>
</evidence>
<dbReference type="EMBL" id="PYFT01000001">
    <property type="protein sequence ID" value="PSR54193.1"/>
    <property type="molecule type" value="Genomic_DNA"/>
</dbReference>
<proteinExistence type="predicted"/>
<evidence type="ECO:0000313" key="2">
    <source>
        <dbReference type="EMBL" id="PSR54193.1"/>
    </source>
</evidence>
<keyword evidence="3" id="KW-1185">Reference proteome</keyword>
<dbReference type="Proteomes" id="UP000240357">
    <property type="component" value="Unassembled WGS sequence"/>
</dbReference>
<sequence length="98" mass="11786">MPTIKNPRRNKFAAPPNHQQRLKTKQVDLRRQDVKMLLFRRKKQQILTIVEKDLDAFFQSNYPDVTTWEEIPTWNFSYNLALIHGLLLECFKCKQIKL</sequence>
<dbReference type="RefSeq" id="WP_106929628.1">
    <property type="nucleotide sequence ID" value="NZ_PYFT01000001.1"/>
</dbReference>